<evidence type="ECO:0000313" key="2">
    <source>
        <dbReference type="Proteomes" id="UP001295423"/>
    </source>
</evidence>
<dbReference type="Proteomes" id="UP001295423">
    <property type="component" value="Unassembled WGS sequence"/>
</dbReference>
<dbReference type="AlphaFoldDB" id="A0AAD2FKT2"/>
<proteinExistence type="predicted"/>
<reference evidence="1" key="1">
    <citation type="submission" date="2023-08" db="EMBL/GenBank/DDBJ databases">
        <authorList>
            <person name="Audoor S."/>
            <person name="Bilcke G."/>
        </authorList>
    </citation>
    <scope>NUCLEOTIDE SEQUENCE</scope>
</reference>
<keyword evidence="2" id="KW-1185">Reference proteome</keyword>
<dbReference type="EMBL" id="CAKOGP040001557">
    <property type="protein sequence ID" value="CAJ1946060.1"/>
    <property type="molecule type" value="Genomic_DNA"/>
</dbReference>
<accession>A0AAD2FKT2</accession>
<name>A0AAD2FKT2_9STRA</name>
<comment type="caution">
    <text evidence="1">The sequence shown here is derived from an EMBL/GenBank/DDBJ whole genome shotgun (WGS) entry which is preliminary data.</text>
</comment>
<organism evidence="1 2">
    <name type="scientific">Cylindrotheca closterium</name>
    <dbReference type="NCBI Taxonomy" id="2856"/>
    <lineage>
        <taxon>Eukaryota</taxon>
        <taxon>Sar</taxon>
        <taxon>Stramenopiles</taxon>
        <taxon>Ochrophyta</taxon>
        <taxon>Bacillariophyta</taxon>
        <taxon>Bacillariophyceae</taxon>
        <taxon>Bacillariophycidae</taxon>
        <taxon>Bacillariales</taxon>
        <taxon>Bacillariaceae</taxon>
        <taxon>Cylindrotheca</taxon>
    </lineage>
</organism>
<gene>
    <name evidence="1" type="ORF">CYCCA115_LOCUS10201</name>
</gene>
<protein>
    <submittedName>
        <fullName evidence="1">Uncharacterized protein</fullName>
    </submittedName>
</protein>
<evidence type="ECO:0000313" key="1">
    <source>
        <dbReference type="EMBL" id="CAJ1946060.1"/>
    </source>
</evidence>
<sequence>MPHTKMDTVDIRCDIMDSKLTRQLHPARINYSYPMRFIISKNTATPTTSWKQSLIEDREALATTNSSQSNSSPVAILRSVSSLSERQANELLLDNSDRISEMMRKGKSATYDDCADYDIDYDSDCDSDLEI</sequence>